<evidence type="ECO:0000313" key="2">
    <source>
        <dbReference type="EMBL" id="CAI9155109.1"/>
    </source>
</evidence>
<feature type="region of interest" description="Disordered" evidence="1">
    <location>
        <begin position="133"/>
        <end position="208"/>
    </location>
</feature>
<evidence type="ECO:0000313" key="3">
    <source>
        <dbReference type="Proteomes" id="UP001176941"/>
    </source>
</evidence>
<dbReference type="Proteomes" id="UP001176941">
    <property type="component" value="Chromosome 12"/>
</dbReference>
<feature type="compositionally biased region" description="Basic and acidic residues" evidence="1">
    <location>
        <begin position="136"/>
        <end position="150"/>
    </location>
</feature>
<feature type="compositionally biased region" description="Basic and acidic residues" evidence="1">
    <location>
        <begin position="44"/>
        <end position="58"/>
    </location>
</feature>
<accession>A0ABN8Y1D9</accession>
<organism evidence="2 3">
    <name type="scientific">Rangifer tarandus platyrhynchus</name>
    <name type="common">Svalbard reindeer</name>
    <dbReference type="NCBI Taxonomy" id="3082113"/>
    <lineage>
        <taxon>Eukaryota</taxon>
        <taxon>Metazoa</taxon>
        <taxon>Chordata</taxon>
        <taxon>Craniata</taxon>
        <taxon>Vertebrata</taxon>
        <taxon>Euteleostomi</taxon>
        <taxon>Mammalia</taxon>
        <taxon>Eutheria</taxon>
        <taxon>Laurasiatheria</taxon>
        <taxon>Artiodactyla</taxon>
        <taxon>Ruminantia</taxon>
        <taxon>Pecora</taxon>
        <taxon>Cervidae</taxon>
        <taxon>Odocoileinae</taxon>
        <taxon>Rangifer</taxon>
    </lineage>
</organism>
<feature type="region of interest" description="Disordered" evidence="1">
    <location>
        <begin position="1"/>
        <end position="71"/>
    </location>
</feature>
<proteinExistence type="predicted"/>
<sequence length="321" mass="35317">MLTAAEKGGSEKRTQCPDEPELSNASFFDIPDHTRAWDWASDWSEDKNEGKRGHSERDRRKRPLGDVTSSCTLVHTHERKNPGHITPTEAAVLKSCGRSGRLHPCGSSVHRALWPQALGDPVVPLPRYLRAKPRHRDQWNPKASDERGQENDEQTEAQRSKQLARYTANASQSQDANAGPSVQTLPVPLRDPAGEKRRNKHSDLTPFLTVGPASVSATEARGHRSLMQHPAYCIHTGQPSGGVTEVTQGLITPTAKIHSRRPPASLYKGRMAHMPPPQAGPAASCLSFLPHSRSGPCPAPITCRNLMWPSLVKAGHWEWLS</sequence>
<feature type="compositionally biased region" description="Polar residues" evidence="1">
    <location>
        <begin position="168"/>
        <end position="184"/>
    </location>
</feature>
<keyword evidence="3" id="KW-1185">Reference proteome</keyword>
<protein>
    <submittedName>
        <fullName evidence="2">Uncharacterized protein</fullName>
    </submittedName>
</protein>
<dbReference type="EMBL" id="OX459948">
    <property type="protein sequence ID" value="CAI9155109.1"/>
    <property type="molecule type" value="Genomic_DNA"/>
</dbReference>
<reference evidence="2" key="1">
    <citation type="submission" date="2023-04" db="EMBL/GenBank/DDBJ databases">
        <authorList>
            <consortium name="ELIXIR-Norway"/>
        </authorList>
    </citation>
    <scope>NUCLEOTIDE SEQUENCE [LARGE SCALE GENOMIC DNA]</scope>
</reference>
<gene>
    <name evidence="2" type="ORF">MRATA1EN1_LOCUS4071</name>
</gene>
<evidence type="ECO:0000256" key="1">
    <source>
        <dbReference type="SAM" id="MobiDB-lite"/>
    </source>
</evidence>
<name>A0ABN8Y1D9_RANTA</name>